<keyword evidence="2" id="KW-0808">Transferase</keyword>
<name>A0A7W5ZHT0_9BACT</name>
<dbReference type="SUPFAM" id="SSF53335">
    <property type="entry name" value="S-adenosyl-L-methionine-dependent methyltransferases"/>
    <property type="match status" value="1"/>
</dbReference>
<dbReference type="Pfam" id="PF05050">
    <property type="entry name" value="Methyltransf_21"/>
    <property type="match status" value="1"/>
</dbReference>
<dbReference type="EMBL" id="JACIBY010000001">
    <property type="protein sequence ID" value="MBB3836875.1"/>
    <property type="molecule type" value="Genomic_DNA"/>
</dbReference>
<reference evidence="2 3" key="1">
    <citation type="submission" date="2020-08" db="EMBL/GenBank/DDBJ databases">
        <title>Genomic Encyclopedia of Type Strains, Phase IV (KMG-IV): sequencing the most valuable type-strain genomes for metagenomic binning, comparative biology and taxonomic classification.</title>
        <authorList>
            <person name="Goeker M."/>
        </authorList>
    </citation>
    <scope>NUCLEOTIDE SEQUENCE [LARGE SCALE GENOMIC DNA]</scope>
    <source>
        <strain evidence="2 3">DSM 17976</strain>
    </source>
</reference>
<feature type="domain" description="Methyltransferase FkbM" evidence="1">
    <location>
        <begin position="54"/>
        <end position="222"/>
    </location>
</feature>
<sequence>MVRPLSNLRSFATNIIKSFFQKMGLYLQYYNPSNSETALISYLLNKYDIKTIIDIGANEGQFALKLINNNNYNNKIISFEPVSSAYQSLLKNSKIKQEWVAINSAVGDIEGTLPINVSLNSVSSSLRKVKSHTIEAESGTAILKTETVPINTLDNLLKQVKWEKDIWLKIDVQGFEREVIRGAIETLKIARVVQIELAVIPSYEQSPYLEEIIAELRTFGFTLYSIMSGFRNYETGQMFEVEGFFIREI</sequence>
<dbReference type="RefSeq" id="WP_183971631.1">
    <property type="nucleotide sequence ID" value="NZ_JACIBY010000001.1"/>
</dbReference>
<dbReference type="GO" id="GO:0008171">
    <property type="term" value="F:O-methyltransferase activity"/>
    <property type="evidence" value="ECO:0007669"/>
    <property type="project" value="TreeGrafter"/>
</dbReference>
<dbReference type="PANTHER" id="PTHR36973:SF4">
    <property type="entry name" value="NODULATION PROTEIN"/>
    <property type="match status" value="1"/>
</dbReference>
<dbReference type="InterPro" id="IPR029063">
    <property type="entry name" value="SAM-dependent_MTases_sf"/>
</dbReference>
<accession>A0A7W5ZHT0</accession>
<protein>
    <submittedName>
        <fullName evidence="2">FkbM family methyltransferase</fullName>
    </submittedName>
</protein>
<comment type="caution">
    <text evidence="2">The sequence shown here is derived from an EMBL/GenBank/DDBJ whole genome shotgun (WGS) entry which is preliminary data.</text>
</comment>
<dbReference type="InterPro" id="IPR053188">
    <property type="entry name" value="FkbM_Methyltransferase"/>
</dbReference>
<evidence type="ECO:0000259" key="1">
    <source>
        <dbReference type="Pfam" id="PF05050"/>
    </source>
</evidence>
<dbReference type="GO" id="GO:0032259">
    <property type="term" value="P:methylation"/>
    <property type="evidence" value="ECO:0007669"/>
    <property type="project" value="UniProtKB-KW"/>
</dbReference>
<organism evidence="2 3">
    <name type="scientific">Runella defluvii</name>
    <dbReference type="NCBI Taxonomy" id="370973"/>
    <lineage>
        <taxon>Bacteria</taxon>
        <taxon>Pseudomonadati</taxon>
        <taxon>Bacteroidota</taxon>
        <taxon>Cytophagia</taxon>
        <taxon>Cytophagales</taxon>
        <taxon>Spirosomataceae</taxon>
        <taxon>Runella</taxon>
    </lineage>
</organism>
<keyword evidence="2" id="KW-0489">Methyltransferase</keyword>
<dbReference type="NCBIfam" id="TIGR01444">
    <property type="entry name" value="fkbM_fam"/>
    <property type="match status" value="1"/>
</dbReference>
<dbReference type="PANTHER" id="PTHR36973">
    <property type="entry name" value="SLL1456 PROTEIN-RELATED"/>
    <property type="match status" value="1"/>
</dbReference>
<dbReference type="Gene3D" id="3.40.50.150">
    <property type="entry name" value="Vaccinia Virus protein VP39"/>
    <property type="match status" value="1"/>
</dbReference>
<evidence type="ECO:0000313" key="2">
    <source>
        <dbReference type="EMBL" id="MBB3836875.1"/>
    </source>
</evidence>
<dbReference type="AlphaFoldDB" id="A0A7W5ZHT0"/>
<gene>
    <name evidence="2" type="ORF">FHS57_000857</name>
</gene>
<keyword evidence="3" id="KW-1185">Reference proteome</keyword>
<dbReference type="InterPro" id="IPR006342">
    <property type="entry name" value="FkbM_mtfrase"/>
</dbReference>
<proteinExistence type="predicted"/>
<dbReference type="Proteomes" id="UP000541352">
    <property type="component" value="Unassembled WGS sequence"/>
</dbReference>
<evidence type="ECO:0000313" key="3">
    <source>
        <dbReference type="Proteomes" id="UP000541352"/>
    </source>
</evidence>